<name>A0ABR4NB59_9FUNG</name>
<keyword evidence="5" id="KW-0963">Cytoplasm</keyword>
<dbReference type="InterPro" id="IPR011012">
    <property type="entry name" value="Longin-like_dom_sf"/>
</dbReference>
<evidence type="ECO:0000256" key="5">
    <source>
        <dbReference type="ARBA" id="ARBA00022490"/>
    </source>
</evidence>
<comment type="function">
    <text evidence="12">Component of the adaptor complexes which link clathrin to receptors in coated vesicles. Clathrin-associated protein complexes are believed to interact with the cytoplasmic tails of membrane proteins, leading to their selection and concentration.</text>
</comment>
<dbReference type="InterPro" id="IPR027156">
    <property type="entry name" value="APS2"/>
</dbReference>
<dbReference type="InterPro" id="IPR036263">
    <property type="entry name" value="Chorismate_II_sf"/>
</dbReference>
<protein>
    <recommendedName>
        <fullName evidence="4">Chorismate mutase</fullName>
        <ecNumber evidence="3">5.4.99.5</ecNumber>
    </recommendedName>
    <alternativeName>
        <fullName evidence="13">Adaptin small chain</fullName>
    </alternativeName>
</protein>
<dbReference type="InterPro" id="IPR037039">
    <property type="entry name" value="CM_AroQ_sf_eucaryotic"/>
</dbReference>
<organism evidence="17 18">
    <name type="scientific">Polyrhizophydium stewartii</name>
    <dbReference type="NCBI Taxonomy" id="2732419"/>
    <lineage>
        <taxon>Eukaryota</taxon>
        <taxon>Fungi</taxon>
        <taxon>Fungi incertae sedis</taxon>
        <taxon>Chytridiomycota</taxon>
        <taxon>Chytridiomycota incertae sedis</taxon>
        <taxon>Chytridiomycetes</taxon>
        <taxon>Rhizophydiales</taxon>
        <taxon>Rhizophydiales incertae sedis</taxon>
        <taxon>Polyrhizophydium</taxon>
    </lineage>
</organism>
<reference evidence="17 18" key="1">
    <citation type="submission" date="2023-09" db="EMBL/GenBank/DDBJ databases">
        <title>Pangenome analysis of Batrachochytrium dendrobatidis and related Chytrids.</title>
        <authorList>
            <person name="Yacoub M.N."/>
            <person name="Stajich J.E."/>
            <person name="James T.Y."/>
        </authorList>
    </citation>
    <scope>NUCLEOTIDE SEQUENCE [LARGE SCALE GENOMIC DNA]</scope>
    <source>
        <strain evidence="17 18">JEL0888</strain>
    </source>
</reference>
<comment type="caution">
    <text evidence="17">The sequence shown here is derived from an EMBL/GenBank/DDBJ whole genome shotgun (WGS) entry which is preliminary data.</text>
</comment>
<dbReference type="SUPFAM" id="SSF48600">
    <property type="entry name" value="Chorismate mutase II"/>
    <property type="match status" value="1"/>
</dbReference>
<dbReference type="Proteomes" id="UP001527925">
    <property type="component" value="Unassembled WGS sequence"/>
</dbReference>
<comment type="subunit">
    <text evidence="14">Adaptor protein complex 2 (AP-2) is a heterotetramer composed of two large adaptins (alpha-type subunit apl3 and beta-type subunit apl1), a medium chain (mu-type subunit apm4) and a small adaptin (sigma-type subunit aps2).</text>
</comment>
<dbReference type="Gene3D" id="3.30.450.60">
    <property type="match status" value="1"/>
</dbReference>
<evidence type="ECO:0000313" key="18">
    <source>
        <dbReference type="Proteomes" id="UP001527925"/>
    </source>
</evidence>
<evidence type="ECO:0000256" key="13">
    <source>
        <dbReference type="ARBA" id="ARBA00030104"/>
    </source>
</evidence>
<evidence type="ECO:0000256" key="1">
    <source>
        <dbReference type="ARBA" id="ARBA00004496"/>
    </source>
</evidence>
<comment type="subcellular location">
    <subcellularLocation>
        <location evidence="1">Cytoplasm</location>
    </subcellularLocation>
</comment>
<dbReference type="InterPro" id="IPR008238">
    <property type="entry name" value="Chorismate_mutase_AroQ_euk"/>
</dbReference>
<keyword evidence="6" id="KW-0827">Tyrosine biosynthesis</keyword>
<dbReference type="Pfam" id="PF01217">
    <property type="entry name" value="Clat_adaptor_s"/>
    <property type="match status" value="1"/>
</dbReference>
<evidence type="ECO:0000256" key="6">
    <source>
        <dbReference type="ARBA" id="ARBA00022498"/>
    </source>
</evidence>
<evidence type="ECO:0000256" key="3">
    <source>
        <dbReference type="ARBA" id="ARBA00012404"/>
    </source>
</evidence>
<evidence type="ECO:0000256" key="4">
    <source>
        <dbReference type="ARBA" id="ARBA00020296"/>
    </source>
</evidence>
<dbReference type="InterPro" id="IPR022775">
    <property type="entry name" value="AP_mu_sigma_su"/>
</dbReference>
<keyword evidence="9" id="KW-0584">Phenylalanine biosynthesis</keyword>
<dbReference type="GO" id="GO:0004106">
    <property type="term" value="F:chorismate mutase activity"/>
    <property type="evidence" value="ECO:0007669"/>
    <property type="project" value="UniProtKB-EC"/>
</dbReference>
<evidence type="ECO:0000256" key="7">
    <source>
        <dbReference type="ARBA" id="ARBA00022605"/>
    </source>
</evidence>
<keyword evidence="10 17" id="KW-0413">Isomerase</keyword>
<dbReference type="SUPFAM" id="SSF64356">
    <property type="entry name" value="SNARE-like"/>
    <property type="match status" value="1"/>
</dbReference>
<evidence type="ECO:0000256" key="12">
    <source>
        <dbReference type="ARBA" id="ARBA00025487"/>
    </source>
</evidence>
<comment type="pathway">
    <text evidence="2">Metabolic intermediate biosynthesis; prephenate biosynthesis; prephenate from chorismate: step 1/1.</text>
</comment>
<dbReference type="PANTHER" id="PTHR21145:SF12">
    <property type="entry name" value="CHORISMATE MUTASE"/>
    <property type="match status" value="1"/>
</dbReference>
<evidence type="ECO:0000256" key="9">
    <source>
        <dbReference type="ARBA" id="ARBA00023222"/>
    </source>
</evidence>
<evidence type="ECO:0000256" key="11">
    <source>
        <dbReference type="ARBA" id="ARBA00023979"/>
    </source>
</evidence>
<keyword evidence="7" id="KW-0028">Amino-acid biosynthesis</keyword>
<evidence type="ECO:0000256" key="10">
    <source>
        <dbReference type="ARBA" id="ARBA00023235"/>
    </source>
</evidence>
<keyword evidence="8" id="KW-0057">Aromatic amino acid biosynthesis</keyword>
<dbReference type="NCBIfam" id="TIGR01802">
    <property type="entry name" value="CM_pl-yst"/>
    <property type="match status" value="1"/>
</dbReference>
<proteinExistence type="predicted"/>
<evidence type="ECO:0000256" key="14">
    <source>
        <dbReference type="ARBA" id="ARBA00034519"/>
    </source>
</evidence>
<dbReference type="CDD" id="cd14833">
    <property type="entry name" value="AP2_sigma"/>
    <property type="match status" value="1"/>
</dbReference>
<dbReference type="EMBL" id="JADGIZ020000015">
    <property type="protein sequence ID" value="KAL2916727.1"/>
    <property type="molecule type" value="Genomic_DNA"/>
</dbReference>
<dbReference type="Gene3D" id="1.10.590.10">
    <property type="entry name" value="Chorismate mutase, AroQ class superfamily, eukaryotic"/>
    <property type="match status" value="1"/>
</dbReference>
<gene>
    <name evidence="17" type="primary">ARO7</name>
    <name evidence="17" type="ORF">HK105_203845</name>
</gene>
<feature type="domain" description="AP complex mu/sigma subunit" evidence="15">
    <location>
        <begin position="247"/>
        <end position="387"/>
    </location>
</feature>
<dbReference type="PANTHER" id="PTHR21145">
    <property type="entry name" value="CHORISMATE MUTASE"/>
    <property type="match status" value="1"/>
</dbReference>
<dbReference type="InterPro" id="IPR002701">
    <property type="entry name" value="CM_II_prokaryot"/>
</dbReference>
<evidence type="ECO:0000256" key="2">
    <source>
        <dbReference type="ARBA" id="ARBA00004817"/>
    </source>
</evidence>
<sequence length="388" mass="45324">MDFSRTIDLGRLRRELVRIEDSVIFALVERAQFALNAKVYEPGAFAFKDFDGSFLDYFLHEIESKVRRYTSPEEHPFTSPLPELVLPPLAFPQILAPNDVNVNDRIKAIYINDILPMICRPGTDDNYGSTATRDVEVLQILSRRIHYGKFVAEAKFNDPKEHDEYVRLIRAGDRDGIMELLTNRAVEERLLRRLKQKALVYGQEIDDAGMPVSSPTTRSAPDLRIPQDMVANMYERFVIPLTKEVEVEFILVQNRQGKTRLAKWYMPFEDDEKLKLKAEVHKLVAARDQKYQSNFVEFRNYKIVYRRYAGLFFCFCVDTNDNELAYLEAIHFFVEVLDTFFKSVCELDLVFNFYRVYAILDEVFLGGEIQEISRPVILQRLELLEKLE</sequence>
<evidence type="ECO:0000259" key="15">
    <source>
        <dbReference type="Pfam" id="PF01217"/>
    </source>
</evidence>
<accession>A0ABR4NB59</accession>
<keyword evidence="18" id="KW-1185">Reference proteome</keyword>
<comment type="catalytic activity">
    <reaction evidence="11">
        <text>chorismate = prephenate</text>
        <dbReference type="Rhea" id="RHEA:13897"/>
        <dbReference type="ChEBI" id="CHEBI:29748"/>
        <dbReference type="ChEBI" id="CHEBI:29934"/>
        <dbReference type="EC" id="5.4.99.5"/>
    </reaction>
    <physiologicalReaction direction="left-to-right" evidence="11">
        <dbReference type="Rhea" id="RHEA:13898"/>
    </physiologicalReaction>
</comment>
<dbReference type="EC" id="5.4.99.5" evidence="3"/>
<evidence type="ECO:0000256" key="8">
    <source>
        <dbReference type="ARBA" id="ARBA00023141"/>
    </source>
</evidence>
<evidence type="ECO:0000259" key="16">
    <source>
        <dbReference type="Pfam" id="PF01817"/>
    </source>
</evidence>
<feature type="domain" description="Chorismate mutase" evidence="16">
    <location>
        <begin position="128"/>
        <end position="246"/>
    </location>
</feature>
<evidence type="ECO:0000313" key="17">
    <source>
        <dbReference type="EMBL" id="KAL2916727.1"/>
    </source>
</evidence>
<dbReference type="Pfam" id="PF01817">
    <property type="entry name" value="CM_2"/>
    <property type="match status" value="1"/>
</dbReference>
<dbReference type="PROSITE" id="PS51169">
    <property type="entry name" value="CHORISMATE_MUT_3"/>
    <property type="match status" value="1"/>
</dbReference>